<keyword evidence="3" id="KW-1185">Reference proteome</keyword>
<evidence type="ECO:0000313" key="2">
    <source>
        <dbReference type="EMBL" id="RKP55556.1"/>
    </source>
</evidence>
<dbReference type="Proteomes" id="UP000282076">
    <property type="component" value="Unassembled WGS sequence"/>
</dbReference>
<keyword evidence="1" id="KW-1133">Transmembrane helix</keyword>
<keyword evidence="1" id="KW-0812">Transmembrane</keyword>
<evidence type="ECO:0000256" key="1">
    <source>
        <dbReference type="SAM" id="Phobius"/>
    </source>
</evidence>
<reference evidence="2 3" key="1">
    <citation type="submission" date="2018-10" db="EMBL/GenBank/DDBJ databases">
        <title>Cohnella sp. M2MS4P-1, whole genome shotgun sequence.</title>
        <authorList>
            <person name="Tuo L."/>
        </authorList>
    </citation>
    <scope>NUCLEOTIDE SEQUENCE [LARGE SCALE GENOMIC DNA]</scope>
    <source>
        <strain evidence="2 3">M2MS4P-1</strain>
    </source>
</reference>
<protein>
    <submittedName>
        <fullName evidence="2">Uncharacterized protein</fullName>
    </submittedName>
</protein>
<comment type="caution">
    <text evidence="2">The sequence shown here is derived from an EMBL/GenBank/DDBJ whole genome shotgun (WGS) entry which is preliminary data.</text>
</comment>
<feature type="transmembrane region" description="Helical" evidence="1">
    <location>
        <begin position="21"/>
        <end position="38"/>
    </location>
</feature>
<evidence type="ECO:0000313" key="3">
    <source>
        <dbReference type="Proteomes" id="UP000282076"/>
    </source>
</evidence>
<dbReference type="EMBL" id="RBZM01000004">
    <property type="protein sequence ID" value="RKP55556.1"/>
    <property type="molecule type" value="Genomic_DNA"/>
</dbReference>
<gene>
    <name evidence="2" type="ORF">D7Z26_10255</name>
</gene>
<proteinExistence type="predicted"/>
<keyword evidence="1" id="KW-0472">Membrane</keyword>
<organism evidence="2 3">
    <name type="scientific">Cohnella endophytica</name>
    <dbReference type="NCBI Taxonomy" id="2419778"/>
    <lineage>
        <taxon>Bacteria</taxon>
        <taxon>Bacillati</taxon>
        <taxon>Bacillota</taxon>
        <taxon>Bacilli</taxon>
        <taxon>Bacillales</taxon>
        <taxon>Paenibacillaceae</taxon>
        <taxon>Cohnella</taxon>
    </lineage>
</organism>
<dbReference type="AlphaFoldDB" id="A0A494Y5G3"/>
<accession>A0A494Y5G3</accession>
<name>A0A494Y5G3_9BACL</name>
<sequence length="110" mass="12812">MKLQKCFKKSINLKSGVNMQINSRFVVITIIILILFTGCNSNQRQLTETTRTVIGKEEMNGKYILEISSIKGSEKKEIEKEYWETIRSYDLVTFNNKGQLIRINNEPIHE</sequence>